<gene>
    <name evidence="1" type="ORF">Amon01_000640600</name>
</gene>
<accession>A0A9W6Z4V7</accession>
<name>A0A9W6Z4V7_AMBMO</name>
<organism evidence="1 2">
    <name type="scientific">Ambrosiozyma monospora</name>
    <name type="common">Yeast</name>
    <name type="synonym">Endomycopsis monosporus</name>
    <dbReference type="NCBI Taxonomy" id="43982"/>
    <lineage>
        <taxon>Eukaryota</taxon>
        <taxon>Fungi</taxon>
        <taxon>Dikarya</taxon>
        <taxon>Ascomycota</taxon>
        <taxon>Saccharomycotina</taxon>
        <taxon>Pichiomycetes</taxon>
        <taxon>Pichiales</taxon>
        <taxon>Pichiaceae</taxon>
        <taxon>Ambrosiozyma</taxon>
    </lineage>
</organism>
<evidence type="ECO:0000313" key="2">
    <source>
        <dbReference type="Proteomes" id="UP001165063"/>
    </source>
</evidence>
<comment type="caution">
    <text evidence="1">The sequence shown here is derived from an EMBL/GenBank/DDBJ whole genome shotgun (WGS) entry which is preliminary data.</text>
</comment>
<reference evidence="1" key="1">
    <citation type="submission" date="2023-04" db="EMBL/GenBank/DDBJ databases">
        <title>Ambrosiozyma monospora NBRC 1965.</title>
        <authorList>
            <person name="Ichikawa N."/>
            <person name="Sato H."/>
            <person name="Tonouchi N."/>
        </authorList>
    </citation>
    <scope>NUCLEOTIDE SEQUENCE</scope>
    <source>
        <strain evidence="1">NBRC 1965</strain>
    </source>
</reference>
<keyword evidence="2" id="KW-1185">Reference proteome</keyword>
<protein>
    <submittedName>
        <fullName evidence="1">Unnamed protein product</fullName>
    </submittedName>
</protein>
<dbReference type="EMBL" id="BSXU01004074">
    <property type="protein sequence ID" value="GMG40684.1"/>
    <property type="molecule type" value="Genomic_DNA"/>
</dbReference>
<evidence type="ECO:0000313" key="1">
    <source>
        <dbReference type="EMBL" id="GMG40684.1"/>
    </source>
</evidence>
<dbReference type="AlphaFoldDB" id="A0A9W6Z4V7"/>
<proteinExistence type="predicted"/>
<sequence length="267" mass="30597">MSIASILDDISSNEKHEFDQIYNSVPFEIQIMISKFCLNGVLDNYQYFTKLMVELGYQLNLTFTRGQVEVGFMLDDATVGILSNEIDLHEFFDDQVLAQFPINKFEMSGGYMPHPIGILDTIIERAKTVNFVSNKPFDLATVFQISNKFTGLTMQDSSEVFYLLENISQYYSLQQLKINVVSEFSEQFVDGLNLTTVELICNLIPEVFINFNFLIEPKDPIFFEKICQIRYSIRLALMDSVSLALVCARWHSVVLLLETAALINFHV</sequence>
<dbReference type="Proteomes" id="UP001165063">
    <property type="component" value="Unassembled WGS sequence"/>
</dbReference>